<reference evidence="1" key="1">
    <citation type="submission" date="2018-06" db="EMBL/GenBank/DDBJ databases">
        <authorList>
            <person name="Zhirakovskaya E."/>
        </authorList>
    </citation>
    <scope>NUCLEOTIDE SEQUENCE</scope>
</reference>
<protein>
    <submittedName>
        <fullName evidence="1">Uncharacterized protein</fullName>
    </submittedName>
</protein>
<dbReference type="EMBL" id="UOFC01000165">
    <property type="protein sequence ID" value="VAW47767.1"/>
    <property type="molecule type" value="Genomic_DNA"/>
</dbReference>
<gene>
    <name evidence="1" type="ORF">MNBD_GAMMA03-1550</name>
</gene>
<evidence type="ECO:0000313" key="1">
    <source>
        <dbReference type="EMBL" id="VAW47767.1"/>
    </source>
</evidence>
<sequence length="132" mass="14783">MKFLKISRVFVLLMMVALSLQLASLVYAGGNGTVPITLELQDVKNGNFGSHQKYIHQVSIGLLDKTLAETQYLILYFCDDQFIKEYKNQTLPYSFLINLAGKTVGTHEIRIDIEDGNDNVLASETISVNVVR</sequence>
<accession>A0A3B0WAQ1</accession>
<dbReference type="AlphaFoldDB" id="A0A3B0WAQ1"/>
<organism evidence="1">
    <name type="scientific">hydrothermal vent metagenome</name>
    <dbReference type="NCBI Taxonomy" id="652676"/>
    <lineage>
        <taxon>unclassified sequences</taxon>
        <taxon>metagenomes</taxon>
        <taxon>ecological metagenomes</taxon>
    </lineage>
</organism>
<name>A0A3B0WAQ1_9ZZZZ</name>
<proteinExistence type="predicted"/>